<organism evidence="1 2">
    <name type="scientific">Staurois parvus</name>
    <dbReference type="NCBI Taxonomy" id="386267"/>
    <lineage>
        <taxon>Eukaryota</taxon>
        <taxon>Metazoa</taxon>
        <taxon>Chordata</taxon>
        <taxon>Craniata</taxon>
        <taxon>Vertebrata</taxon>
        <taxon>Euteleostomi</taxon>
        <taxon>Amphibia</taxon>
        <taxon>Batrachia</taxon>
        <taxon>Anura</taxon>
        <taxon>Neobatrachia</taxon>
        <taxon>Ranoidea</taxon>
        <taxon>Ranidae</taxon>
        <taxon>Staurois</taxon>
    </lineage>
</organism>
<accession>A0ABN9CQ24</accession>
<dbReference type="EMBL" id="CATNWA010011785">
    <property type="protein sequence ID" value="CAI9562287.1"/>
    <property type="molecule type" value="Genomic_DNA"/>
</dbReference>
<dbReference type="Proteomes" id="UP001162483">
    <property type="component" value="Unassembled WGS sequence"/>
</dbReference>
<keyword evidence="2" id="KW-1185">Reference proteome</keyword>
<sequence length="50" mass="5890">MRIGRWWGTLIWGHTDHQCTDDQCTCPLRGKPRRREMLITGISVFTCDQL</sequence>
<evidence type="ECO:0000313" key="2">
    <source>
        <dbReference type="Proteomes" id="UP001162483"/>
    </source>
</evidence>
<evidence type="ECO:0000313" key="1">
    <source>
        <dbReference type="EMBL" id="CAI9562287.1"/>
    </source>
</evidence>
<protein>
    <submittedName>
        <fullName evidence="1">Uncharacterized protein</fullName>
    </submittedName>
</protein>
<comment type="caution">
    <text evidence="1">The sequence shown here is derived from an EMBL/GenBank/DDBJ whole genome shotgun (WGS) entry which is preliminary data.</text>
</comment>
<proteinExistence type="predicted"/>
<name>A0ABN9CQ24_9NEOB</name>
<gene>
    <name evidence="1" type="ORF">SPARVUS_LOCUS5581552</name>
</gene>
<reference evidence="1" key="1">
    <citation type="submission" date="2023-05" db="EMBL/GenBank/DDBJ databases">
        <authorList>
            <person name="Stuckert A."/>
        </authorList>
    </citation>
    <scope>NUCLEOTIDE SEQUENCE</scope>
</reference>